<evidence type="ECO:0000259" key="1">
    <source>
        <dbReference type="Pfam" id="PF01738"/>
    </source>
</evidence>
<dbReference type="GO" id="GO:0016787">
    <property type="term" value="F:hydrolase activity"/>
    <property type="evidence" value="ECO:0007669"/>
    <property type="project" value="InterPro"/>
</dbReference>
<accession>A0A8H3GAR8</accession>
<dbReference type="InterPro" id="IPR002925">
    <property type="entry name" value="Dienelactn_hydro"/>
</dbReference>
<evidence type="ECO:0000313" key="3">
    <source>
        <dbReference type="Proteomes" id="UP000664203"/>
    </source>
</evidence>
<sequence length="243" mass="26696">MSQCCLSGFKWDGKPIGTETKLGKNDTYVTGSNKEVAILIVHDIFGWTFPNARLLADHYAKEADATVYLPDFFGGEIVAPEAMDTGKLDLKAFLGRHSKELRFPEIETCAKSLKQEHGFKKLGAIGFCYGGWAVFQLGAKGKDLVDCISTAHPSALTKEEIDAVGVPVQIIAPEHDPMLTPELKAHANSVIPSLNVAYDYQYFPGLAHGFSVRCDQSDVKQKKGLERAKNVAVGWFAQFLHLH</sequence>
<protein>
    <recommendedName>
        <fullName evidence="1">Dienelactone hydrolase domain-containing protein</fullName>
    </recommendedName>
</protein>
<dbReference type="SUPFAM" id="SSF53474">
    <property type="entry name" value="alpha/beta-Hydrolases"/>
    <property type="match status" value="1"/>
</dbReference>
<dbReference type="Pfam" id="PF01738">
    <property type="entry name" value="DLH"/>
    <property type="match status" value="1"/>
</dbReference>
<dbReference type="EMBL" id="CAJPDR010000435">
    <property type="protein sequence ID" value="CAF9936171.1"/>
    <property type="molecule type" value="Genomic_DNA"/>
</dbReference>
<evidence type="ECO:0000313" key="2">
    <source>
        <dbReference type="EMBL" id="CAF9936171.1"/>
    </source>
</evidence>
<comment type="caution">
    <text evidence="2">The sequence shown here is derived from an EMBL/GenBank/DDBJ whole genome shotgun (WGS) entry which is preliminary data.</text>
</comment>
<dbReference type="OrthoDB" id="10019231at2759"/>
<proteinExistence type="predicted"/>
<gene>
    <name evidence="2" type="ORF">ALECFALPRED_006721</name>
</gene>
<name>A0A8H3GAR8_9LECA</name>
<dbReference type="Gene3D" id="3.40.50.1820">
    <property type="entry name" value="alpha/beta hydrolase"/>
    <property type="match status" value="1"/>
</dbReference>
<keyword evidence="3" id="KW-1185">Reference proteome</keyword>
<dbReference type="PANTHER" id="PTHR17630:SF55">
    <property type="entry name" value="DIENELACTONE HYDROLASE FAMILY PROTEIN (AFU_ORTHOLOGUE AFUA_1G01900)"/>
    <property type="match status" value="1"/>
</dbReference>
<organism evidence="2 3">
    <name type="scientific">Alectoria fallacina</name>
    <dbReference type="NCBI Taxonomy" id="1903189"/>
    <lineage>
        <taxon>Eukaryota</taxon>
        <taxon>Fungi</taxon>
        <taxon>Dikarya</taxon>
        <taxon>Ascomycota</taxon>
        <taxon>Pezizomycotina</taxon>
        <taxon>Lecanoromycetes</taxon>
        <taxon>OSLEUM clade</taxon>
        <taxon>Lecanoromycetidae</taxon>
        <taxon>Lecanorales</taxon>
        <taxon>Lecanorineae</taxon>
        <taxon>Parmeliaceae</taxon>
        <taxon>Alectoria</taxon>
    </lineage>
</organism>
<dbReference type="PANTHER" id="PTHR17630">
    <property type="entry name" value="DIENELACTONE HYDROLASE"/>
    <property type="match status" value="1"/>
</dbReference>
<dbReference type="AlphaFoldDB" id="A0A8H3GAR8"/>
<feature type="domain" description="Dienelactone hydrolase" evidence="1">
    <location>
        <begin position="30"/>
        <end position="239"/>
    </location>
</feature>
<reference evidence="2" key="1">
    <citation type="submission" date="2021-03" db="EMBL/GenBank/DDBJ databases">
        <authorList>
            <person name="Tagirdzhanova G."/>
        </authorList>
    </citation>
    <scope>NUCLEOTIDE SEQUENCE</scope>
</reference>
<dbReference type="Proteomes" id="UP000664203">
    <property type="component" value="Unassembled WGS sequence"/>
</dbReference>
<dbReference type="InterPro" id="IPR029058">
    <property type="entry name" value="AB_hydrolase_fold"/>
</dbReference>